<comment type="caution">
    <text evidence="2">The sequence shown here is derived from an EMBL/GenBank/DDBJ whole genome shotgun (WGS) entry which is preliminary data.</text>
</comment>
<dbReference type="STRING" id="947166.A0A1D1UGR6"/>
<feature type="compositionally biased region" description="Polar residues" evidence="1">
    <location>
        <begin position="833"/>
        <end position="842"/>
    </location>
</feature>
<feature type="region of interest" description="Disordered" evidence="1">
    <location>
        <begin position="626"/>
        <end position="701"/>
    </location>
</feature>
<dbReference type="Gene3D" id="3.30.40.10">
    <property type="entry name" value="Zinc/RING finger domain, C3HC4 (zinc finger)"/>
    <property type="match status" value="1"/>
</dbReference>
<feature type="compositionally biased region" description="Acidic residues" evidence="1">
    <location>
        <begin position="1203"/>
        <end position="1216"/>
    </location>
</feature>
<dbReference type="Proteomes" id="UP000186922">
    <property type="component" value="Unassembled WGS sequence"/>
</dbReference>
<dbReference type="InterPro" id="IPR013083">
    <property type="entry name" value="Znf_RING/FYVE/PHD"/>
</dbReference>
<protein>
    <submittedName>
        <fullName evidence="2">Uncharacterized protein</fullName>
    </submittedName>
</protein>
<organism evidence="2 3">
    <name type="scientific">Ramazzottius varieornatus</name>
    <name type="common">Water bear</name>
    <name type="synonym">Tardigrade</name>
    <dbReference type="NCBI Taxonomy" id="947166"/>
    <lineage>
        <taxon>Eukaryota</taxon>
        <taxon>Metazoa</taxon>
        <taxon>Ecdysozoa</taxon>
        <taxon>Tardigrada</taxon>
        <taxon>Eutardigrada</taxon>
        <taxon>Parachela</taxon>
        <taxon>Hypsibioidea</taxon>
        <taxon>Ramazzottiidae</taxon>
        <taxon>Ramazzottius</taxon>
    </lineage>
</organism>
<sequence>MKEPGGLSTASTADRHMQRANLRQVNSVRVNVEAERVSGTRRSKSYAKADVIPREGAPPGSSGLVAKGKKKRRCARCDTQLGRFFNSGSPCPTCNERICNSHGCRIRIHLPNNRKTWMCIQCVEDRQRRVSSGEWMLRRADLLMRDPVSLMTNPLESLTLPRGPMHRNSVPATTLPRSLSTITSGNIQTVPRAYSIVSDPAQHEYYTATRGRPVTTPGVVATKKKHAPLPPRANPSVYMTTVPASVLQQKNIKSATLGRPLSTVVFPSKGIREQEDSSIVVTTLKRLKTKGPPTPLLKEKYIHIEFNKSPPMEPTDYGTMSPKPIRKEPNEIHPRLLNGVGGISPNVRSPVKSATLDRDHRVYVQRTASYTEGASPSPSWHNRLSRNGSQFEPSTSRIDPLDLSAATLPRVARRTKRDEPSDTATLAQHSDHSLSLLNLGVGALTKPQPALRKAVSGIQHPSYASAFSRGDTTRKSFMERSGSTRRSNRSLRSSFRQQDEALTKLIWNTIALDYDDFLTVVKTNLQTVAVYYLNPFYQPIERRKSKTENPLHVSIIEIKPPVEVEGPSESPQTLLSARNSFRVTDIVPDVQLVLQESSDVFPSHPLPSSFHLSSVRKVFQPALEVPGENEEEAPFERTSSFERRNSMPRRRSISPAVPLVQNSPEPKPKPRSSLQPSQVGDLPPVKISPRPSPKVLPQFESKTETEMFLNGLPKLREVSRTNVAELNAEPSDNVPEFQRVLEKFRERKKLQEEDVIEPQPSKKALEATNSRKVDDTETVAAAFQHFRKVNEEVQDLKDFLKTARDSTAKRSEVMKIESKAETVPSVPSERTTDSSGSSTTQEVPPTVLLVTTNHISAPQVFQETKTSFVEPESLYFTEAKIANTRLTVEEPSPADISRPTSIFVTHETPITFPKFAGGFHLASAGKVFGIVPVEIPSEKSKNQEDEDPREREAEVMGEPTGPLGEASVSTAADIVASSSDSKENSSSTSFENRRPERAKWHSSLLQTSQSFNASMATVDSFAYDDDVEHHHVTKSYRDDVRPVDLTLTGDVTVVNVTDGVMVSKLNDEVMSPADEELPVKKCVPSVKRSAIRCYSSSDGEDYVEADFEDESDHEEHDEEDHQPSTKACRKVDAMEVQSEEVETFDDFDLWEMEAQPIVAPYDLFGRLQIPLDTIFEESEDEGKDSAYARSGTMTRKAMRPVSDFDDLSPDELEEEKPETNGWHNGEEETEDRTQPDLERYFTTGLLQPSLERPYLKDAFDGLDRTVPSKAPEERSIFKSARLRFASADYRLSSDNDVDDLSPSNPSDDESEFY</sequence>
<accession>A0A1D1UGR6</accession>
<dbReference type="CDD" id="cd15747">
    <property type="entry name" value="FYVE_Slp3_4_5"/>
    <property type="match status" value="1"/>
</dbReference>
<dbReference type="SUPFAM" id="SSF57903">
    <property type="entry name" value="FYVE/PHD zinc finger"/>
    <property type="match status" value="1"/>
</dbReference>
<name>A0A1D1UGR6_RAMVA</name>
<feature type="compositionally biased region" description="Basic and acidic residues" evidence="1">
    <location>
        <begin position="811"/>
        <end position="820"/>
    </location>
</feature>
<feature type="region of interest" description="Disordered" evidence="1">
    <location>
        <begin position="1106"/>
        <end position="1126"/>
    </location>
</feature>
<evidence type="ECO:0000256" key="1">
    <source>
        <dbReference type="SAM" id="MobiDB-lite"/>
    </source>
</evidence>
<dbReference type="OrthoDB" id="195679at2759"/>
<proteinExistence type="predicted"/>
<dbReference type="InterPro" id="IPR011011">
    <property type="entry name" value="Znf_FYVE_PHD"/>
</dbReference>
<evidence type="ECO:0000313" key="2">
    <source>
        <dbReference type="EMBL" id="GAU88836.1"/>
    </source>
</evidence>
<keyword evidence="3" id="KW-1185">Reference proteome</keyword>
<feature type="region of interest" description="Disordered" evidence="1">
    <location>
        <begin position="751"/>
        <end position="770"/>
    </location>
</feature>
<feature type="region of interest" description="Disordered" evidence="1">
    <location>
        <begin position="937"/>
        <end position="1002"/>
    </location>
</feature>
<feature type="compositionally biased region" description="Low complexity" evidence="1">
    <location>
        <begin position="480"/>
        <end position="494"/>
    </location>
</feature>
<feature type="region of interest" description="Disordered" evidence="1">
    <location>
        <begin position="811"/>
        <end position="842"/>
    </location>
</feature>
<gene>
    <name evidence="2" type="primary">RvY_01461-1</name>
    <name evidence="2" type="synonym">RvY_01461.1</name>
    <name evidence="2" type="ORF">RvY_01461</name>
</gene>
<feature type="region of interest" description="Disordered" evidence="1">
    <location>
        <begin position="368"/>
        <end position="429"/>
    </location>
</feature>
<reference evidence="2 3" key="1">
    <citation type="journal article" date="2016" name="Nat. Commun.">
        <title>Extremotolerant tardigrade genome and improved radiotolerance of human cultured cells by tardigrade-unique protein.</title>
        <authorList>
            <person name="Hashimoto T."/>
            <person name="Horikawa D.D."/>
            <person name="Saito Y."/>
            <person name="Kuwahara H."/>
            <person name="Kozuka-Hata H."/>
            <person name="Shin-I T."/>
            <person name="Minakuchi Y."/>
            <person name="Ohishi K."/>
            <person name="Motoyama A."/>
            <person name="Aizu T."/>
            <person name="Enomoto A."/>
            <person name="Kondo K."/>
            <person name="Tanaka S."/>
            <person name="Hara Y."/>
            <person name="Koshikawa S."/>
            <person name="Sagara H."/>
            <person name="Miura T."/>
            <person name="Yokobori S."/>
            <person name="Miyagawa K."/>
            <person name="Suzuki Y."/>
            <person name="Kubo T."/>
            <person name="Oyama M."/>
            <person name="Kohara Y."/>
            <person name="Fujiyama A."/>
            <person name="Arakawa K."/>
            <person name="Katayama T."/>
            <person name="Toyoda A."/>
            <person name="Kunieda T."/>
        </authorList>
    </citation>
    <scope>NUCLEOTIDE SEQUENCE [LARGE SCALE GENOMIC DNA]</scope>
    <source>
        <strain evidence="2 3">YOKOZUNA-1</strain>
    </source>
</reference>
<dbReference type="EMBL" id="BDGG01000001">
    <property type="protein sequence ID" value="GAU88836.1"/>
    <property type="molecule type" value="Genomic_DNA"/>
</dbReference>
<feature type="compositionally biased region" description="Basic and acidic residues" evidence="1">
    <location>
        <begin position="937"/>
        <end position="954"/>
    </location>
</feature>
<feature type="region of interest" description="Disordered" evidence="1">
    <location>
        <begin position="1291"/>
        <end position="1313"/>
    </location>
</feature>
<feature type="compositionally biased region" description="Acidic residues" evidence="1">
    <location>
        <begin position="1106"/>
        <end position="1118"/>
    </location>
</feature>
<feature type="region of interest" description="Disordered" evidence="1">
    <location>
        <begin position="1"/>
        <end position="66"/>
    </location>
</feature>
<feature type="region of interest" description="Disordered" evidence="1">
    <location>
        <begin position="469"/>
        <end position="494"/>
    </location>
</feature>
<feature type="compositionally biased region" description="Polar residues" evidence="1">
    <location>
        <begin position="368"/>
        <end position="397"/>
    </location>
</feature>
<feature type="region of interest" description="Disordered" evidence="1">
    <location>
        <begin position="1191"/>
        <end position="1244"/>
    </location>
</feature>
<evidence type="ECO:0000313" key="3">
    <source>
        <dbReference type="Proteomes" id="UP000186922"/>
    </source>
</evidence>